<proteinExistence type="predicted"/>
<dbReference type="SUPFAM" id="SSF48498">
    <property type="entry name" value="Tetracyclin repressor-like, C-terminal domain"/>
    <property type="match status" value="1"/>
</dbReference>
<accession>A0ABW9G1Y2</accession>
<feature type="transmembrane region" description="Helical" evidence="1">
    <location>
        <begin position="256"/>
        <end position="277"/>
    </location>
</feature>
<feature type="transmembrane region" description="Helical" evidence="1">
    <location>
        <begin position="214"/>
        <end position="236"/>
    </location>
</feature>
<comment type="caution">
    <text evidence="2">The sequence shown here is derived from an EMBL/GenBank/DDBJ whole genome shotgun (WGS) entry which is preliminary data.</text>
</comment>
<name>A0ABW9G1Y2_9NOCA</name>
<evidence type="ECO:0000313" key="2">
    <source>
        <dbReference type="EMBL" id="MFM1731220.1"/>
    </source>
</evidence>
<dbReference type="Proteomes" id="UP001629744">
    <property type="component" value="Unassembled WGS sequence"/>
</dbReference>
<keyword evidence="1" id="KW-1133">Transmembrane helix</keyword>
<keyword evidence="3" id="KW-1185">Reference proteome</keyword>
<keyword evidence="1" id="KW-0472">Membrane</keyword>
<feature type="transmembrane region" description="Helical" evidence="1">
    <location>
        <begin position="289"/>
        <end position="312"/>
    </location>
</feature>
<reference evidence="2 3" key="1">
    <citation type="submission" date="2023-11" db="EMBL/GenBank/DDBJ databases">
        <authorList>
            <person name="Val-Calvo J."/>
            <person name="Scortti M."/>
            <person name="Vazquez-Boland J."/>
        </authorList>
    </citation>
    <scope>NUCLEOTIDE SEQUENCE [LARGE SCALE GENOMIC DNA]</scope>
    <source>
        <strain evidence="2 3">DSM 46662</strain>
    </source>
</reference>
<evidence type="ECO:0000256" key="1">
    <source>
        <dbReference type="SAM" id="Phobius"/>
    </source>
</evidence>
<protein>
    <submittedName>
        <fullName evidence="2">Uncharacterized protein</fullName>
    </submittedName>
</protein>
<dbReference type="InterPro" id="IPR036271">
    <property type="entry name" value="Tet_transcr_reg_TetR-rel_C_sf"/>
</dbReference>
<evidence type="ECO:0000313" key="3">
    <source>
        <dbReference type="Proteomes" id="UP001629744"/>
    </source>
</evidence>
<dbReference type="EMBL" id="JBDLNU010000007">
    <property type="protein sequence ID" value="MFM1731220.1"/>
    <property type="molecule type" value="Genomic_DNA"/>
</dbReference>
<feature type="transmembrane region" description="Helical" evidence="1">
    <location>
        <begin position="188"/>
        <end position="208"/>
    </location>
</feature>
<gene>
    <name evidence="2" type="ORF">ABEU19_004779</name>
</gene>
<organism evidence="2 3">
    <name type="scientific">Prescottella soli</name>
    <dbReference type="NCBI Taxonomy" id="1543852"/>
    <lineage>
        <taxon>Bacteria</taxon>
        <taxon>Bacillati</taxon>
        <taxon>Actinomycetota</taxon>
        <taxon>Actinomycetes</taxon>
        <taxon>Mycobacteriales</taxon>
        <taxon>Nocardiaceae</taxon>
        <taxon>Prescottella</taxon>
    </lineage>
</organism>
<dbReference type="RefSeq" id="WP_348605232.1">
    <property type="nucleotide sequence ID" value="NZ_CP157276.1"/>
</dbReference>
<keyword evidence="1" id="KW-0812">Transmembrane</keyword>
<dbReference type="Gene3D" id="1.10.357.10">
    <property type="entry name" value="Tetracycline Repressor, domain 2"/>
    <property type="match status" value="1"/>
</dbReference>
<sequence length="321" mass="33642">MAAATNAGRRRGVAKLLRWLSSFPGDTWQDRWLASGAEDRPGTGWIELPKRWLSGHGEAASYDSTDLPSGLLMLIGADVIRRMDAYAAAVAVALAGPDPWQGFVGYVEAVCAMQAADRGFADVLTMTFPTAKRLEARRAEAYDGFLELIARAQASGHLRGVRRVQTFRASSVLRLCLAAGMGWATREIGIAAGVGVAAAAAWCVPAGIGGLTLVALVVGGFVGVVVGSVSVVGGALAVRSAQVWPPRSARCWRHRFATCSAAAVFLLVAVVFVWSVLASTTPGQVLSSVGGWFLGISAVWSAVTYMCTMFLAPAAESAALR</sequence>